<keyword evidence="4" id="KW-0548">Nucleotidyltransferase</keyword>
<dbReference type="EC" id="2.7.7.9" evidence="2"/>
<evidence type="ECO:0000256" key="2">
    <source>
        <dbReference type="ARBA" id="ARBA00012415"/>
    </source>
</evidence>
<evidence type="ECO:0000256" key="5">
    <source>
        <dbReference type="ARBA" id="ARBA00048128"/>
    </source>
</evidence>
<comment type="similarity">
    <text evidence="1">Belongs to the UDPGP type 2 family.</text>
</comment>
<keyword evidence="3" id="KW-0808">Transferase</keyword>
<dbReference type="SUPFAM" id="SSF53448">
    <property type="entry name" value="Nucleotide-diphospho-sugar transferases"/>
    <property type="match status" value="1"/>
</dbReference>
<sequence>MYLILETRSDSPGQSPASLVKVLLASERGDLWEVTWAASESTHAQWALWRSCRPKTAGEHANAMRVPQSRGGTGMLGPMSDLDECAVVLTAGYGSRLFPVTAVVQKSLMPILNYPVLHYVLADLVAAGVRDIAIVVDQGDRAIGEYVTGVPTAREELASRGWARKYQAIEAAHTELAAARFTLIEQDVSSGDYGTAVPASLAAEFVGDRCCFYSSGDDLLLAPVGGSNTADVAALRAAADGCAAAMQVARVPAERKDRYGMVELEARGSGWRLGSLTEKSSAARGSYANISRYYLTPEAFRTVCSIGRNPETGERMITDALVRLQQDSSVGVSIASGSYYDCGSVDGWHEANVAMHRFSRERPADCR</sequence>
<dbReference type="KEGG" id="mik:FOE78_14810"/>
<evidence type="ECO:0000313" key="7">
    <source>
        <dbReference type="EMBL" id="QDP97025.1"/>
    </source>
</evidence>
<dbReference type="Pfam" id="PF00483">
    <property type="entry name" value="NTP_transferase"/>
    <property type="match status" value="1"/>
</dbReference>
<feature type="domain" description="Nucleotidyl transferase" evidence="6">
    <location>
        <begin position="86"/>
        <end position="355"/>
    </location>
</feature>
<dbReference type="InterPro" id="IPR005835">
    <property type="entry name" value="NTP_transferase_dom"/>
</dbReference>
<protein>
    <recommendedName>
        <fullName evidence="2">UTP--glucose-1-phosphate uridylyltransferase</fullName>
        <ecNumber evidence="2">2.7.7.9</ecNumber>
    </recommendedName>
</protein>
<name>A0A516Q0R6_9ACTN</name>
<evidence type="ECO:0000256" key="1">
    <source>
        <dbReference type="ARBA" id="ARBA00006890"/>
    </source>
</evidence>
<dbReference type="PANTHER" id="PTHR43197:SF1">
    <property type="entry name" value="UTP--GLUCOSE-1-PHOSPHATE URIDYLYLTRANSFERASE"/>
    <property type="match status" value="1"/>
</dbReference>
<evidence type="ECO:0000256" key="4">
    <source>
        <dbReference type="ARBA" id="ARBA00022695"/>
    </source>
</evidence>
<dbReference type="InterPro" id="IPR029044">
    <property type="entry name" value="Nucleotide-diphossugar_trans"/>
</dbReference>
<reference evidence="7 8" key="1">
    <citation type="submission" date="2019-07" db="EMBL/GenBank/DDBJ databases">
        <title>Microlunatus dokdonensis sp. nov. isolated from the rhizospheric soil of the wild plant Elymus tsukushiensis.</title>
        <authorList>
            <person name="Ghim S.-Y."/>
            <person name="Hwang Y.-J."/>
            <person name="Son J.-S."/>
            <person name="Shin J.-H."/>
        </authorList>
    </citation>
    <scope>NUCLEOTIDE SEQUENCE [LARGE SCALE GENOMIC DNA]</scope>
    <source>
        <strain evidence="7 8">KUDC0627</strain>
    </source>
</reference>
<dbReference type="InterPro" id="IPR005771">
    <property type="entry name" value="GalU_uridylyltTrfase_bac/arc"/>
</dbReference>
<dbReference type="AlphaFoldDB" id="A0A516Q0R6"/>
<organism evidence="7 8">
    <name type="scientific">Microlunatus elymi</name>
    <dbReference type="NCBI Taxonomy" id="2596828"/>
    <lineage>
        <taxon>Bacteria</taxon>
        <taxon>Bacillati</taxon>
        <taxon>Actinomycetota</taxon>
        <taxon>Actinomycetes</taxon>
        <taxon>Propionibacteriales</taxon>
        <taxon>Propionibacteriaceae</taxon>
        <taxon>Microlunatus</taxon>
    </lineage>
</organism>
<gene>
    <name evidence="7" type="ORF">FOE78_14810</name>
</gene>
<accession>A0A516Q0R6</accession>
<dbReference type="PANTHER" id="PTHR43197">
    <property type="entry name" value="UTP--GLUCOSE-1-PHOSPHATE URIDYLYLTRANSFERASE"/>
    <property type="match status" value="1"/>
</dbReference>
<dbReference type="OrthoDB" id="9803306at2"/>
<dbReference type="Proteomes" id="UP000319263">
    <property type="component" value="Chromosome"/>
</dbReference>
<evidence type="ECO:0000256" key="3">
    <source>
        <dbReference type="ARBA" id="ARBA00022679"/>
    </source>
</evidence>
<keyword evidence="8" id="KW-1185">Reference proteome</keyword>
<comment type="catalytic activity">
    <reaction evidence="5">
        <text>alpha-D-glucose 1-phosphate + UTP + H(+) = UDP-alpha-D-glucose + diphosphate</text>
        <dbReference type="Rhea" id="RHEA:19889"/>
        <dbReference type="ChEBI" id="CHEBI:15378"/>
        <dbReference type="ChEBI" id="CHEBI:33019"/>
        <dbReference type="ChEBI" id="CHEBI:46398"/>
        <dbReference type="ChEBI" id="CHEBI:58601"/>
        <dbReference type="ChEBI" id="CHEBI:58885"/>
        <dbReference type="EC" id="2.7.7.9"/>
    </reaction>
</comment>
<dbReference type="GO" id="GO:0006011">
    <property type="term" value="P:UDP-alpha-D-glucose metabolic process"/>
    <property type="evidence" value="ECO:0007669"/>
    <property type="project" value="InterPro"/>
</dbReference>
<dbReference type="EMBL" id="CP041692">
    <property type="protein sequence ID" value="QDP97025.1"/>
    <property type="molecule type" value="Genomic_DNA"/>
</dbReference>
<evidence type="ECO:0000313" key="8">
    <source>
        <dbReference type="Proteomes" id="UP000319263"/>
    </source>
</evidence>
<dbReference type="Gene3D" id="3.90.550.10">
    <property type="entry name" value="Spore Coat Polysaccharide Biosynthesis Protein SpsA, Chain A"/>
    <property type="match status" value="1"/>
</dbReference>
<proteinExistence type="inferred from homology"/>
<evidence type="ECO:0000259" key="6">
    <source>
        <dbReference type="Pfam" id="PF00483"/>
    </source>
</evidence>
<dbReference type="GO" id="GO:0003983">
    <property type="term" value="F:UTP:glucose-1-phosphate uridylyltransferase activity"/>
    <property type="evidence" value="ECO:0007669"/>
    <property type="project" value="UniProtKB-EC"/>
</dbReference>